<dbReference type="AlphaFoldDB" id="A0A410PSP4"/>
<accession>A0A410PSP4</accession>
<dbReference type="EMBL" id="CP035281">
    <property type="protein sequence ID" value="QAT41906.1"/>
    <property type="molecule type" value="Genomic_DNA"/>
</dbReference>
<evidence type="ECO:0000313" key="2">
    <source>
        <dbReference type="Proteomes" id="UP000287601"/>
    </source>
</evidence>
<protein>
    <recommendedName>
        <fullName evidence="3">Type II toxin-antitoxin system RelE/ParE family toxin</fullName>
    </recommendedName>
</protein>
<evidence type="ECO:0008006" key="3">
    <source>
        <dbReference type="Google" id="ProtNLM"/>
    </source>
</evidence>
<dbReference type="RefSeq" id="WP_128744560.1">
    <property type="nucleotide sequence ID" value="NZ_CP035281.1"/>
</dbReference>
<dbReference type="KEGG" id="amij:EQM06_00955"/>
<gene>
    <name evidence="1" type="ORF">EQM06_00955</name>
</gene>
<name>A0A410PSP4_9FIRM</name>
<dbReference type="Proteomes" id="UP000287601">
    <property type="component" value="Chromosome"/>
</dbReference>
<proteinExistence type="predicted"/>
<dbReference type="Pfam" id="PF05973">
    <property type="entry name" value="Gp49"/>
    <property type="match status" value="1"/>
</dbReference>
<keyword evidence="2" id="KW-1185">Reference proteome</keyword>
<sequence>MNVLSGPKEWNTLKRPNIYFHDEAYKELNELMMQSSCSKKIYALLETRIEQLEQLKANVFMIKEFEKLKNANGLCAMHIKVKDANIRVLFSMTKNNDYMLHAFYKKSGKKATDYAKHISIALARQNEMEE</sequence>
<dbReference type="InterPro" id="IPR009241">
    <property type="entry name" value="HigB-like"/>
</dbReference>
<evidence type="ECO:0000313" key="1">
    <source>
        <dbReference type="EMBL" id="QAT41906.1"/>
    </source>
</evidence>
<dbReference type="OrthoDB" id="9804366at2"/>
<organism evidence="1 2">
    <name type="scientific">Aminipila luticellarii</name>
    <dbReference type="NCBI Taxonomy" id="2507160"/>
    <lineage>
        <taxon>Bacteria</taxon>
        <taxon>Bacillati</taxon>
        <taxon>Bacillota</taxon>
        <taxon>Clostridia</taxon>
        <taxon>Peptostreptococcales</taxon>
        <taxon>Anaerovoracaceae</taxon>
        <taxon>Aminipila</taxon>
    </lineage>
</organism>
<reference evidence="1 2" key="1">
    <citation type="submission" date="2019-01" db="EMBL/GenBank/DDBJ databases">
        <title>Draft genomes of a novel of Aminipila strains.</title>
        <authorList>
            <person name="Ma S."/>
        </authorList>
    </citation>
    <scope>NUCLEOTIDE SEQUENCE [LARGE SCALE GENOMIC DNA]</scope>
    <source>
        <strain evidence="2">JN-39</strain>
    </source>
</reference>